<dbReference type="PANTHER" id="PTHR46399">
    <property type="entry name" value="B30.2/SPRY DOMAIN-CONTAINING PROTEIN"/>
    <property type="match status" value="1"/>
</dbReference>
<protein>
    <recommendedName>
        <fullName evidence="1">Ryanodine receptor Ryr domain-containing protein</fullName>
    </recommendedName>
</protein>
<evidence type="ECO:0000313" key="3">
    <source>
        <dbReference type="Proteomes" id="UP001348817"/>
    </source>
</evidence>
<dbReference type="InterPro" id="IPR015925">
    <property type="entry name" value="Ryanodine_IP3_receptor"/>
</dbReference>
<reference evidence="2 3" key="1">
    <citation type="submission" date="2021-12" db="EMBL/GenBank/DDBJ databases">
        <title>Genome sequencing of bacteria with rrn-lacking chromosome and rrn-plasmid.</title>
        <authorList>
            <person name="Anda M."/>
            <person name="Iwasaki W."/>
        </authorList>
    </citation>
    <scope>NUCLEOTIDE SEQUENCE [LARGE SCALE GENOMIC DNA]</scope>
    <source>
        <strain evidence="2 3">DSM 100852</strain>
        <plasmid evidence="2 3">pFA5</plasmid>
    </source>
</reference>
<accession>A0AAU9DJ00</accession>
<dbReference type="GO" id="GO:0034704">
    <property type="term" value="C:calcium channel complex"/>
    <property type="evidence" value="ECO:0007669"/>
    <property type="project" value="TreeGrafter"/>
</dbReference>
<dbReference type="Pfam" id="PF02026">
    <property type="entry name" value="RyR"/>
    <property type="match status" value="1"/>
</dbReference>
<dbReference type="InterPro" id="IPR003032">
    <property type="entry name" value="Ryanodine_rcpt"/>
</dbReference>
<geneLocation type="plasmid" evidence="2 3">
    <name>pFA5</name>
</geneLocation>
<dbReference type="GO" id="GO:0014808">
    <property type="term" value="P:release of sequestered calcium ion into cytosol by sarcoplasmic reticulum"/>
    <property type="evidence" value="ECO:0007669"/>
    <property type="project" value="TreeGrafter"/>
</dbReference>
<name>A0AAU9DJ00_9BACT</name>
<evidence type="ECO:0000313" key="2">
    <source>
        <dbReference type="EMBL" id="BDD12555.1"/>
    </source>
</evidence>
<dbReference type="EMBL" id="AP025319">
    <property type="protein sequence ID" value="BDD12555.1"/>
    <property type="molecule type" value="Genomic_DNA"/>
</dbReference>
<dbReference type="AlphaFoldDB" id="A0AAU9DJ00"/>
<evidence type="ECO:0000259" key="1">
    <source>
        <dbReference type="Pfam" id="PF02026"/>
    </source>
</evidence>
<feature type="domain" description="Ryanodine receptor Ryr" evidence="1">
    <location>
        <begin position="4"/>
        <end position="74"/>
    </location>
</feature>
<gene>
    <name evidence="2" type="ORF">FUAX_49870</name>
</gene>
<sequence>MDKEILEKLAERVHIRWMEKRLGEGWTFGPQRSDDEKEHPCLVPYEELTEIEKEYDRATARETLEVLDELGYDLVKRIDDKNR</sequence>
<dbReference type="KEGG" id="fax:FUAX_49870"/>
<keyword evidence="2" id="KW-0614">Plasmid</keyword>
<dbReference type="Proteomes" id="UP001348817">
    <property type="component" value="Plasmid pFA5"/>
</dbReference>
<dbReference type="PANTHER" id="PTHR46399:SF8">
    <property type="entry name" value="B30.2_SPRY DOMAIN-CONTAINING PROTEIN"/>
    <property type="match status" value="1"/>
</dbReference>
<dbReference type="RefSeq" id="WP_338395874.1">
    <property type="nucleotide sequence ID" value="NZ_AP025319.1"/>
</dbReference>
<proteinExistence type="predicted"/>
<keyword evidence="3" id="KW-1185">Reference proteome</keyword>
<organism evidence="2 3">
    <name type="scientific">Fulvitalea axinellae</name>
    <dbReference type="NCBI Taxonomy" id="1182444"/>
    <lineage>
        <taxon>Bacteria</taxon>
        <taxon>Pseudomonadati</taxon>
        <taxon>Bacteroidota</taxon>
        <taxon>Cytophagia</taxon>
        <taxon>Cytophagales</taxon>
        <taxon>Persicobacteraceae</taxon>
        <taxon>Fulvitalea</taxon>
    </lineage>
</organism>
<dbReference type="Gene3D" id="6.20.350.10">
    <property type="match status" value="1"/>
</dbReference>
<dbReference type="GO" id="GO:0005219">
    <property type="term" value="F:ryanodine-sensitive calcium-release channel activity"/>
    <property type="evidence" value="ECO:0007669"/>
    <property type="project" value="TreeGrafter"/>
</dbReference>